<dbReference type="Pfam" id="PF03841">
    <property type="entry name" value="SelA"/>
    <property type="match status" value="1"/>
</dbReference>
<dbReference type="InterPro" id="IPR015421">
    <property type="entry name" value="PyrdxlP-dep_Trfase_major"/>
</dbReference>
<dbReference type="NCBIfam" id="TIGR01437">
    <property type="entry name" value="selA_rel"/>
    <property type="match status" value="1"/>
</dbReference>
<dbReference type="NCBIfam" id="NF047797">
    <property type="entry name" value="glminPNH3LysDgaE"/>
    <property type="match status" value="1"/>
</dbReference>
<evidence type="ECO:0000313" key="6">
    <source>
        <dbReference type="Proteomes" id="UP000293154"/>
    </source>
</evidence>
<dbReference type="Gene3D" id="3.40.640.10">
    <property type="entry name" value="Type I PLP-dependent aspartate aminotransferase-like (Major domain)"/>
    <property type="match status" value="1"/>
</dbReference>
<comment type="similarity">
    <text evidence="3">Belongs to the SelA family.</text>
</comment>
<dbReference type="PANTHER" id="PTHR32328:SF0">
    <property type="entry name" value="L-SERYL-TRNA(SEC) SELENIUM TRANSFERASE"/>
    <property type="match status" value="1"/>
</dbReference>
<keyword evidence="5" id="KW-0456">Lyase</keyword>
<organism evidence="5 6">
    <name type="scientific">Limnobaculum zhutongyuii</name>
    <dbReference type="NCBI Taxonomy" id="2498113"/>
    <lineage>
        <taxon>Bacteria</taxon>
        <taxon>Pseudomonadati</taxon>
        <taxon>Pseudomonadota</taxon>
        <taxon>Gammaproteobacteria</taxon>
        <taxon>Enterobacterales</taxon>
        <taxon>Budviciaceae</taxon>
        <taxon>Limnobaculum</taxon>
    </lineage>
</organism>
<gene>
    <name evidence="5" type="ORF">EKN56_11340</name>
</gene>
<dbReference type="KEGG" id="prag:EKN56_11340"/>
<reference evidence="5 6" key="1">
    <citation type="submission" date="2019-03" db="EMBL/GenBank/DDBJ databases">
        <title>Pragia sp. nov. isolated from the gut tract of Carduelis flavirostris.</title>
        <authorList>
            <person name="Ge Y."/>
        </authorList>
    </citation>
    <scope>NUCLEOTIDE SEQUENCE [LARGE SCALE GENOMIC DNA]</scope>
    <source>
        <strain evidence="5 6">CF-458</strain>
    </source>
</reference>
<dbReference type="PANTHER" id="PTHR32328">
    <property type="entry name" value="L-SERYL-TRNA(SEC) SELENIUM TRANSFERASE"/>
    <property type="match status" value="1"/>
</dbReference>
<dbReference type="OrthoDB" id="9787096at2"/>
<evidence type="ECO:0000256" key="2">
    <source>
        <dbReference type="ARBA" id="ARBA00022898"/>
    </source>
</evidence>
<protein>
    <submittedName>
        <fullName evidence="5">DgaE family pyridoxal phosphate-dependent ammonia lyase</fullName>
    </submittedName>
</protein>
<dbReference type="EMBL" id="CP034752">
    <property type="protein sequence ID" value="QBH96936.1"/>
    <property type="molecule type" value="Genomic_DNA"/>
</dbReference>
<dbReference type="GO" id="GO:0016829">
    <property type="term" value="F:lyase activity"/>
    <property type="evidence" value="ECO:0007669"/>
    <property type="project" value="UniProtKB-KW"/>
</dbReference>
<dbReference type="InterPro" id="IPR018319">
    <property type="entry name" value="SelA-like"/>
</dbReference>
<comment type="cofactor">
    <cofactor evidence="1 4">
        <name>pyridoxal 5'-phosphate</name>
        <dbReference type="ChEBI" id="CHEBI:597326"/>
    </cofactor>
</comment>
<evidence type="ECO:0000256" key="3">
    <source>
        <dbReference type="ARBA" id="ARBA00044507"/>
    </source>
</evidence>
<proteinExistence type="inferred from homology"/>
<keyword evidence="6" id="KW-1185">Reference proteome</keyword>
<dbReference type="InterPro" id="IPR015424">
    <property type="entry name" value="PyrdxlP-dep_Trfase"/>
</dbReference>
<evidence type="ECO:0000256" key="1">
    <source>
        <dbReference type="ARBA" id="ARBA00001933"/>
    </source>
</evidence>
<dbReference type="InterPro" id="IPR006337">
    <property type="entry name" value="DgaE-like"/>
</dbReference>
<dbReference type="GO" id="GO:0004125">
    <property type="term" value="F:L-seryl-tRNA(Sec) selenium transferase activity"/>
    <property type="evidence" value="ECO:0007669"/>
    <property type="project" value="TreeGrafter"/>
</dbReference>
<dbReference type="Proteomes" id="UP000293154">
    <property type="component" value="Chromosome"/>
</dbReference>
<name>A0A411WLA2_9GAMM</name>
<dbReference type="AlphaFoldDB" id="A0A411WLA2"/>
<dbReference type="SUPFAM" id="SSF53383">
    <property type="entry name" value="PLP-dependent transferases"/>
    <property type="match status" value="1"/>
</dbReference>
<keyword evidence="2 4" id="KW-0663">Pyridoxal phosphate</keyword>
<dbReference type="FunFam" id="3.40.640.10:FF:000056">
    <property type="entry name" value="SelA-like pyridoxal phosphate-dependent enzyme"/>
    <property type="match status" value="1"/>
</dbReference>
<sequence>MWMNIYQRLGLKSVINASGKMTILGVSSVATEVMQATAEAAALFVEIDELVDRVGQLISQHTGAEDSYVTSCASAGIAIAVAAAVTRGEPDLVARLPDSQGLANQIVMLRGHNIDYGAPITTAIRLGGGKVIEVGQSNLSYRWQLEKAISSETAALLYVKSHHCVQKGMVALKDFVEVAQRHHIPLIVDAAAEEDLRAYVAAGASMVIYSGAKALDAPTSGFITGQNQWISYCKAQHNGIARAMKIGKENMVGLVMAMERYQAHQPDWTQQLPELKEIAQKISTIAGFQADIEQDEAGRAIYRIRVKVDPSQLGLNAVEVEELLRTGEIAIYTRHYFLHQGVFSFDPRALKKGDFALIVDRLQEISRLSGAKHAAN</sequence>
<accession>A0A411WLA2</accession>
<feature type="modified residue" description="N6-(pyridoxal phosphate)lysine" evidence="4">
    <location>
        <position position="213"/>
    </location>
</feature>
<evidence type="ECO:0000313" key="5">
    <source>
        <dbReference type="EMBL" id="QBH96936.1"/>
    </source>
</evidence>
<evidence type="ECO:0000256" key="4">
    <source>
        <dbReference type="PIRSR" id="PIRSR618319-50"/>
    </source>
</evidence>
<dbReference type="RefSeq" id="WP_130591878.1">
    <property type="nucleotide sequence ID" value="NZ_CP034752.1"/>
</dbReference>